<evidence type="ECO:0000256" key="6">
    <source>
        <dbReference type="ARBA" id="ARBA00045869"/>
    </source>
</evidence>
<evidence type="ECO:0000256" key="3">
    <source>
        <dbReference type="ARBA" id="ARBA00014856"/>
    </source>
</evidence>
<dbReference type="AlphaFoldDB" id="A0A8D6PYL9"/>
<dbReference type="SUPFAM" id="SSF56281">
    <property type="entry name" value="Metallo-hydrolase/oxidoreductase"/>
    <property type="match status" value="1"/>
</dbReference>
<dbReference type="RefSeq" id="WP_214400041.1">
    <property type="nucleotide sequence ID" value="NZ_LR792632.1"/>
</dbReference>
<comment type="subcellular location">
    <subcellularLocation>
        <location evidence="1">Cytoplasm</location>
        <location evidence="1">Cytosol</location>
    </subcellularLocation>
</comment>
<dbReference type="InterPro" id="IPR001279">
    <property type="entry name" value="Metallo-B-lactamas"/>
</dbReference>
<evidence type="ECO:0000259" key="7">
    <source>
        <dbReference type="SMART" id="SM00849"/>
    </source>
</evidence>
<evidence type="ECO:0000313" key="9">
    <source>
        <dbReference type="Proteomes" id="UP000679213"/>
    </source>
</evidence>
<keyword evidence="9" id="KW-1185">Reference proteome</keyword>
<accession>A0A8D6PYL9</accession>
<evidence type="ECO:0000256" key="5">
    <source>
        <dbReference type="ARBA" id="ARBA00044690"/>
    </source>
</evidence>
<organism evidence="8 9">
    <name type="scientific">Methanocaldococcus lauensis</name>
    <dbReference type="NCBI Taxonomy" id="2546128"/>
    <lineage>
        <taxon>Archaea</taxon>
        <taxon>Methanobacteriati</taxon>
        <taxon>Methanobacteriota</taxon>
        <taxon>Methanomada group</taxon>
        <taxon>Methanococci</taxon>
        <taxon>Methanococcales</taxon>
        <taxon>Methanocaldococcaceae</taxon>
        <taxon>Methanocaldococcus</taxon>
    </lineage>
</organism>
<comment type="subunit">
    <text evidence="2">Homodimer.</text>
</comment>
<comment type="function">
    <text evidence="6">Endoribonuclease that catalyzes the hydrolysis of histone-coding pre-mRNA 3'-end. Involved in histone pre-mRNA processing during the S-phase of the cell cycle, which is required for entering/progressing through S-phase. Cleaves histone pre-mRNA at a major and a minor cleavage site after the 5'-ACCCA-3' and the 5'-ACCCACA-3' sequence, respectively, and located downstream of the stem-loop. May require the presence of the HDE element located at the histone pre-RNA 3'-end to avoid non-specific cleavage.</text>
</comment>
<reference evidence="8 9" key="1">
    <citation type="submission" date="2020-04" db="EMBL/GenBank/DDBJ databases">
        <authorList>
            <consortium name="Genoscope - CEA"/>
            <person name="William W."/>
        </authorList>
    </citation>
    <scope>NUCLEOTIDE SEQUENCE [LARGE SCALE GENOMIC DNA]</scope>
    <source>
        <strain evidence="8 9">SG7</strain>
    </source>
</reference>
<name>A0A8D6PYL9_9EURY</name>
<dbReference type="GeneID" id="65882915"/>
<evidence type="ECO:0000256" key="4">
    <source>
        <dbReference type="ARBA" id="ARBA00032988"/>
    </source>
</evidence>
<feature type="domain" description="Metallo-beta-lactamase" evidence="7">
    <location>
        <begin position="21"/>
        <end position="175"/>
    </location>
</feature>
<dbReference type="Gene3D" id="3.60.15.10">
    <property type="entry name" value="Ribonuclease Z/Hydroxyacylglutathione hydrolase-like"/>
    <property type="match status" value="2"/>
</dbReference>
<dbReference type="PANTHER" id="PTHR23200">
    <property type="entry name" value="METALLO-BETA-LACTAMASE DOMAIN-CONTAINING PROTEIN 1"/>
    <property type="match status" value="1"/>
</dbReference>
<dbReference type="EMBL" id="LR792632">
    <property type="protein sequence ID" value="CAB3287258.1"/>
    <property type="molecule type" value="Genomic_DNA"/>
</dbReference>
<accession>A0A8D6PPD4</accession>
<dbReference type="PANTHER" id="PTHR23200:SF48">
    <property type="entry name" value="METALLO-BETA-LACTAMASE DOMAIN-CONTAINING PROTEIN 1"/>
    <property type="match status" value="1"/>
</dbReference>
<sequence length="185" mass="21338">MIKLLYDGELIRENGIIKKASSSVTLIQTKNHNIIVDTSTKDKRELIIKELEKLNLSPKDIEITINTHLHYDHIENNSIFKNATFYASPKEFGFNEYFEDFKKFKDKEIEIVETPGHTYGSISVIYKDYIVVGDASPLKNNVIKLIPPRLNVDEKLALKTLKYIRSLKKNVITGHEGIVYKEEII</sequence>
<evidence type="ECO:0000256" key="2">
    <source>
        <dbReference type="ARBA" id="ARBA00011738"/>
    </source>
</evidence>
<dbReference type="KEGG" id="mesg:MLAUSG7_0105"/>
<dbReference type="InterPro" id="IPR036866">
    <property type="entry name" value="RibonucZ/Hydroxyglut_hydro"/>
</dbReference>
<dbReference type="Proteomes" id="UP000679213">
    <property type="component" value="Chromosome I"/>
</dbReference>
<dbReference type="Pfam" id="PF00753">
    <property type="entry name" value="Lactamase_B"/>
    <property type="match status" value="1"/>
</dbReference>
<evidence type="ECO:0000313" key="8">
    <source>
        <dbReference type="EMBL" id="CAB3287258.1"/>
    </source>
</evidence>
<gene>
    <name evidence="8" type="ORF">MLAUSG7_0105</name>
</gene>
<protein>
    <recommendedName>
        <fullName evidence="3">Metallo-beta-lactamase domain-containing protein 1</fullName>
    </recommendedName>
    <alternativeName>
        <fullName evidence="4">Endoribonuclease MBLAC1</fullName>
    </alternativeName>
</protein>
<evidence type="ECO:0000256" key="1">
    <source>
        <dbReference type="ARBA" id="ARBA00004514"/>
    </source>
</evidence>
<dbReference type="GO" id="GO:0005829">
    <property type="term" value="C:cytosol"/>
    <property type="evidence" value="ECO:0007669"/>
    <property type="project" value="UniProtKB-SubCell"/>
</dbReference>
<comment type="catalytic activity">
    <reaction evidence="5">
        <text>a ribonucleotidyl-ribonucleotide-RNA + H2O = a 3'-end ribonucleotide-RNA + a 5'-end 5'-phospho-ribonucleoside-RNA + H(+)</text>
        <dbReference type="Rhea" id="RHEA:68096"/>
        <dbReference type="Rhea" id="RHEA-COMP:15179"/>
        <dbReference type="Rhea" id="RHEA-COMP:17355"/>
        <dbReference type="Rhea" id="RHEA-COMP:17428"/>
        <dbReference type="ChEBI" id="CHEBI:15377"/>
        <dbReference type="ChEBI" id="CHEBI:15378"/>
        <dbReference type="ChEBI" id="CHEBI:74896"/>
        <dbReference type="ChEBI" id="CHEBI:138282"/>
        <dbReference type="ChEBI" id="CHEBI:173118"/>
    </reaction>
    <physiologicalReaction direction="left-to-right" evidence="5">
        <dbReference type="Rhea" id="RHEA:68097"/>
    </physiologicalReaction>
</comment>
<proteinExistence type="predicted"/>
<dbReference type="SMART" id="SM00849">
    <property type="entry name" value="Lactamase_B"/>
    <property type="match status" value="1"/>
</dbReference>
<dbReference type="InterPro" id="IPR039344">
    <property type="entry name" value="MBLAC1"/>
</dbReference>